<dbReference type="Gene3D" id="2.30.42.10">
    <property type="match status" value="1"/>
</dbReference>
<dbReference type="AlphaFoldDB" id="H5SDE8"/>
<reference evidence="7" key="1">
    <citation type="journal article" date="2005" name="Environ. Microbiol.">
        <title>Genetic and functional properties of uncultivated thermophilic crenarchaeotes from a subsurface gold mine as revealed by analysis of genome fragments.</title>
        <authorList>
            <person name="Nunoura T."/>
            <person name="Hirayama H."/>
            <person name="Takami H."/>
            <person name="Oida H."/>
            <person name="Nishi S."/>
            <person name="Shimamura S."/>
            <person name="Suzuki Y."/>
            <person name="Inagaki F."/>
            <person name="Takai K."/>
            <person name="Nealson K.H."/>
            <person name="Horikoshi K."/>
        </authorList>
    </citation>
    <scope>NUCLEOTIDE SEQUENCE</scope>
</reference>
<feature type="domain" description="PDZ" evidence="6">
    <location>
        <begin position="479"/>
        <end position="533"/>
    </location>
</feature>
<dbReference type="Gene3D" id="3.90.226.10">
    <property type="entry name" value="2-enoyl-CoA Hydratase, Chain A, domain 1"/>
    <property type="match status" value="1"/>
</dbReference>
<gene>
    <name evidence="7" type="ORF">HGMM_F13D05C06</name>
</gene>
<dbReference type="GO" id="GO:0008236">
    <property type="term" value="F:serine-type peptidase activity"/>
    <property type="evidence" value="ECO:0007669"/>
    <property type="project" value="UniProtKB-KW"/>
</dbReference>
<evidence type="ECO:0000256" key="4">
    <source>
        <dbReference type="ARBA" id="ARBA00022825"/>
    </source>
</evidence>
<dbReference type="Pfam" id="PF03572">
    <property type="entry name" value="Peptidase_S41"/>
    <property type="match status" value="1"/>
</dbReference>
<dbReference type="InterPro" id="IPR005151">
    <property type="entry name" value="Tail-specific_protease"/>
</dbReference>
<dbReference type="InterPro" id="IPR029045">
    <property type="entry name" value="ClpP/crotonase-like_dom_sf"/>
</dbReference>
<evidence type="ECO:0000256" key="2">
    <source>
        <dbReference type="ARBA" id="ARBA00022670"/>
    </source>
</evidence>
<sequence>MILLGWLVASQMALGQVPGPAYTVIVGIDQYADPIIQPRNCAEADALALYQWLTSEQGGRVAAARVHLLLGQPAKQQGAIPATRENLLKSLRWALENAKEEDVVLLAWFGQGAPVGDRTCYFAADSNFKDRGKNAISASELEQMLERSKSARIVALLDVNFMGYDKNKEKVSTMGLEKRFSEFDRLSEEEDDRRAVQVQPPVAWISANDGTSPSPENKATGHGALIEVVLAGLDGRADTEGDEADGVITVSELFRFVHKEYPQRTKQLTDKAVSTVGFWAQGNFVLAINPKQYDFVQAKVAAFLKRAQTDNLPQDIQSEGKALLTQMPRFERPRQMRKHYLAYAEGKITADTLRVERNRYLEALRVSQKEAETFADRVLRVATIARANYVKPVTYGDLIPAAVRGLYRFMQEKVPPEIEKRLDDVPNLTTSEIRELLAEVRQKIGQRDDIQGNKAVYRACDAMLHSLDNYSGFIDPETVAEIERQTQQVFIGVGVQIQKDLATDMVRVITPLRGSPAYKAGLQAGDLIVGVTNFFDKQGQRLENPEFLSTKGLNIRDVVNKILGKEGTEVQLHIEREMADGTKKQLTFRLTRSRIEVETVFGVRRKSDDSWDYYIDAKNKIAYIRLSQFARFTSRDLQRALEELAQTGLNGLILDLRFNPGGYLDQAVKIADLFIDDGLIVTVRPRRGKEVEFLGEHAGSYLNFPLVVLINSGSASASEIVSACIQDHGRGVIMGERSFGKGSVQTITDVHFDPNEGPSEIKLTTASFWRPSGKNLARDRKSKEEDDWGVRPHPDYTLKLEPGERSQLFEHLRRSEIIQPREPVKIDPPEPFTDRQLQMAVEFLRRQVAAHPKNPNRG</sequence>
<comment type="similarity">
    <text evidence="1 5">Belongs to the peptidase S41A family.</text>
</comment>
<dbReference type="PANTHER" id="PTHR32060:SF30">
    <property type="entry name" value="CARBOXY-TERMINAL PROCESSING PROTEASE CTPA"/>
    <property type="match status" value="1"/>
</dbReference>
<keyword evidence="2 5" id="KW-0645">Protease</keyword>
<name>H5SDE8_9BACT</name>
<dbReference type="GO" id="GO:0007165">
    <property type="term" value="P:signal transduction"/>
    <property type="evidence" value="ECO:0007669"/>
    <property type="project" value="TreeGrafter"/>
</dbReference>
<evidence type="ECO:0000313" key="7">
    <source>
        <dbReference type="EMBL" id="BAL54184.1"/>
    </source>
</evidence>
<dbReference type="PROSITE" id="PS50106">
    <property type="entry name" value="PDZ"/>
    <property type="match status" value="1"/>
</dbReference>
<dbReference type="CDD" id="cd06782">
    <property type="entry name" value="cpPDZ_CPP-like"/>
    <property type="match status" value="1"/>
</dbReference>
<proteinExistence type="inferred from homology"/>
<dbReference type="Gene3D" id="3.40.50.1460">
    <property type="match status" value="1"/>
</dbReference>
<organism evidence="7">
    <name type="scientific">uncultured Planctomycetota bacterium</name>
    <dbReference type="NCBI Taxonomy" id="120965"/>
    <lineage>
        <taxon>Bacteria</taxon>
        <taxon>Pseudomonadati</taxon>
        <taxon>Planctomycetota</taxon>
        <taxon>environmental samples</taxon>
    </lineage>
</organism>
<dbReference type="Gene3D" id="3.30.750.44">
    <property type="match status" value="1"/>
</dbReference>
<dbReference type="InterPro" id="IPR001478">
    <property type="entry name" value="PDZ"/>
</dbReference>
<keyword evidence="4 5" id="KW-0720">Serine protease</keyword>
<dbReference type="GO" id="GO:0030288">
    <property type="term" value="C:outer membrane-bounded periplasmic space"/>
    <property type="evidence" value="ECO:0007669"/>
    <property type="project" value="TreeGrafter"/>
</dbReference>
<dbReference type="EMBL" id="AP011680">
    <property type="protein sequence ID" value="BAL54184.1"/>
    <property type="molecule type" value="Genomic_DNA"/>
</dbReference>
<dbReference type="SUPFAM" id="SSF52096">
    <property type="entry name" value="ClpP/crotonase"/>
    <property type="match status" value="1"/>
</dbReference>
<dbReference type="InterPro" id="IPR004447">
    <property type="entry name" value="Peptidase_S41A"/>
</dbReference>
<keyword evidence="3 5" id="KW-0378">Hydrolase</keyword>
<dbReference type="SMART" id="SM00245">
    <property type="entry name" value="TSPc"/>
    <property type="match status" value="1"/>
</dbReference>
<accession>H5SDE8</accession>
<dbReference type="NCBIfam" id="TIGR00225">
    <property type="entry name" value="prc"/>
    <property type="match status" value="1"/>
</dbReference>
<dbReference type="GO" id="GO:0004175">
    <property type="term" value="F:endopeptidase activity"/>
    <property type="evidence" value="ECO:0007669"/>
    <property type="project" value="TreeGrafter"/>
</dbReference>
<dbReference type="PANTHER" id="PTHR32060">
    <property type="entry name" value="TAIL-SPECIFIC PROTEASE"/>
    <property type="match status" value="1"/>
</dbReference>
<evidence type="ECO:0000259" key="6">
    <source>
        <dbReference type="PROSITE" id="PS50106"/>
    </source>
</evidence>
<evidence type="ECO:0000256" key="1">
    <source>
        <dbReference type="ARBA" id="ARBA00009179"/>
    </source>
</evidence>
<reference evidence="7" key="2">
    <citation type="journal article" date="2012" name="PLoS ONE">
        <title>A Deeply Branching Thermophilic Bacterium with an Ancient Acetyl-CoA Pathway Dominates a Subsurface Ecosystem.</title>
        <authorList>
            <person name="Takami H."/>
            <person name="Noguchi H."/>
            <person name="Takaki Y."/>
            <person name="Uchiyama I."/>
            <person name="Toyoda A."/>
            <person name="Nishi S."/>
            <person name="Chee G.-J."/>
            <person name="Arai W."/>
            <person name="Nunoura T."/>
            <person name="Itoh T."/>
            <person name="Hattori M."/>
            <person name="Takai K."/>
        </authorList>
    </citation>
    <scope>NUCLEOTIDE SEQUENCE</scope>
</reference>
<protein>
    <submittedName>
        <fullName evidence="7">Protease</fullName>
    </submittedName>
</protein>
<evidence type="ECO:0000256" key="3">
    <source>
        <dbReference type="ARBA" id="ARBA00022801"/>
    </source>
</evidence>
<dbReference type="SUPFAM" id="SSF50156">
    <property type="entry name" value="PDZ domain-like"/>
    <property type="match status" value="1"/>
</dbReference>
<evidence type="ECO:0000256" key="5">
    <source>
        <dbReference type="RuleBase" id="RU004404"/>
    </source>
</evidence>
<dbReference type="GO" id="GO:0006508">
    <property type="term" value="P:proteolysis"/>
    <property type="evidence" value="ECO:0007669"/>
    <property type="project" value="UniProtKB-KW"/>
</dbReference>
<dbReference type="InterPro" id="IPR036034">
    <property type="entry name" value="PDZ_sf"/>
</dbReference>
<dbReference type="CDD" id="cd07560">
    <property type="entry name" value="Peptidase_S41_CPP"/>
    <property type="match status" value="1"/>
</dbReference>